<dbReference type="Pfam" id="PF01252">
    <property type="entry name" value="Peptidase_A8"/>
    <property type="match status" value="1"/>
</dbReference>
<protein>
    <recommendedName>
        <fullName evidence="9">Lipoprotein signal peptidase</fullName>
        <ecNumber evidence="9">3.4.23.36</ecNumber>
    </recommendedName>
    <alternativeName>
        <fullName evidence="9">Prolipoprotein signal peptidase</fullName>
    </alternativeName>
    <alternativeName>
        <fullName evidence="9">Signal peptidase II</fullName>
        <shortName evidence="9">SPase II</shortName>
    </alternativeName>
</protein>
<dbReference type="AlphaFoldDB" id="A0A9P1NR01"/>
<evidence type="ECO:0000256" key="2">
    <source>
        <dbReference type="ARBA" id="ARBA00022475"/>
    </source>
</evidence>
<keyword evidence="6 9" id="KW-0378">Hydrolase</keyword>
<comment type="caution">
    <text evidence="9">Lacks conserved residue(s) required for the propagation of feature annotation.</text>
</comment>
<sequence length="196" mass="20740">MKAIGLKTIRVKAIRLKERIMKTTWAAPSAGLRLAGAIGAIVLVLDQLTKWAALEHLLEPPRLVEAAPFLNLVLGFNTGVSFGLLENDSAYGPWLLSGTALLVVAVLVVWAARSDSRAEAASFGAIAGGAVGNVVDRLRQGAVTDFIDLHAFGWHWPTFNVADIGITGGVGLLLISGLWPRRAGSEEAGERNGKPL</sequence>
<reference evidence="12 13" key="1">
    <citation type="journal article" date="2011" name="PLoS Genet.">
        <title>Azospirillum genomes reveal transition of bacteria from aquatic to terrestrial environments.</title>
        <authorList>
            <person name="Wisniewski-Dye F."/>
            <person name="Borziak K."/>
            <person name="Khalsa-Moyers G."/>
            <person name="Alexandre G."/>
            <person name="Sukharnikov L.O."/>
            <person name="Wuichet K."/>
            <person name="Hurst G.B."/>
            <person name="McDonald W.H."/>
            <person name="Robertson J.S."/>
            <person name="Barbe V."/>
            <person name="Calteau A."/>
            <person name="Rouy Z."/>
            <person name="Mangenot S."/>
            <person name="Prigent-Combaret C."/>
            <person name="Normand P."/>
            <person name="Boyer M."/>
            <person name="Siguier P."/>
            <person name="Dessaux Y."/>
            <person name="Elmerich C."/>
            <person name="Condemine G."/>
            <person name="Krishnen G."/>
            <person name="Kennedy I."/>
            <person name="Paterson A.H."/>
            <person name="Gonzalez V."/>
            <person name="Mavingui P."/>
            <person name="Zhulin I.B."/>
        </authorList>
    </citation>
    <scope>NUCLEOTIDE SEQUENCE [LARGE SCALE GENOMIC DNA]</scope>
    <source>
        <strain evidence="12 13">Sp245</strain>
    </source>
</reference>
<feature type="transmembrane region" description="Helical" evidence="9">
    <location>
        <begin position="66"/>
        <end position="85"/>
    </location>
</feature>
<evidence type="ECO:0000256" key="4">
    <source>
        <dbReference type="ARBA" id="ARBA00022692"/>
    </source>
</evidence>
<dbReference type="GO" id="GO:0004190">
    <property type="term" value="F:aspartic-type endopeptidase activity"/>
    <property type="evidence" value="ECO:0007669"/>
    <property type="project" value="UniProtKB-UniRule"/>
</dbReference>
<evidence type="ECO:0000313" key="13">
    <source>
        <dbReference type="Proteomes" id="UP000007319"/>
    </source>
</evidence>
<evidence type="ECO:0000256" key="1">
    <source>
        <dbReference type="ARBA" id="ARBA00006139"/>
    </source>
</evidence>
<dbReference type="PANTHER" id="PTHR33695:SF1">
    <property type="entry name" value="LIPOPROTEIN SIGNAL PEPTIDASE"/>
    <property type="match status" value="1"/>
</dbReference>
<comment type="function">
    <text evidence="9 10">This protein specifically catalyzes the removal of signal peptides from prolipoproteins.</text>
</comment>
<dbReference type="PANTHER" id="PTHR33695">
    <property type="entry name" value="LIPOPROTEIN SIGNAL PEPTIDASE"/>
    <property type="match status" value="1"/>
</dbReference>
<evidence type="ECO:0000256" key="10">
    <source>
        <dbReference type="RuleBase" id="RU000594"/>
    </source>
</evidence>
<proteinExistence type="inferred from homology"/>
<evidence type="ECO:0000256" key="3">
    <source>
        <dbReference type="ARBA" id="ARBA00022670"/>
    </source>
</evidence>
<dbReference type="KEGG" id="abs:AZOBR_p310133"/>
<dbReference type="EMBL" id="HE577330">
    <property type="protein sequence ID" value="CCD02391.1"/>
    <property type="molecule type" value="Genomic_DNA"/>
</dbReference>
<feature type="active site" evidence="9">
    <location>
        <position position="163"/>
    </location>
</feature>
<evidence type="ECO:0000256" key="5">
    <source>
        <dbReference type="ARBA" id="ARBA00022750"/>
    </source>
</evidence>
<keyword evidence="8 9" id="KW-0472">Membrane</keyword>
<keyword evidence="3 9" id="KW-0645">Protease</keyword>
<comment type="catalytic activity">
    <reaction evidence="9 10">
        <text>Release of signal peptides from bacterial membrane prolipoproteins. Hydrolyzes -Xaa-Yaa-Zaa-|-(S,diacylglyceryl)Cys-, in which Xaa is hydrophobic (preferably Leu), and Yaa (Ala or Ser) and Zaa (Gly or Ala) have small, neutral side chains.</text>
        <dbReference type="EC" id="3.4.23.36"/>
    </reaction>
</comment>
<organism evidence="12 13">
    <name type="scientific">Azospirillum baldaniorum</name>
    <dbReference type="NCBI Taxonomy" id="1064539"/>
    <lineage>
        <taxon>Bacteria</taxon>
        <taxon>Pseudomonadati</taxon>
        <taxon>Pseudomonadota</taxon>
        <taxon>Alphaproteobacteria</taxon>
        <taxon>Rhodospirillales</taxon>
        <taxon>Azospirillaceae</taxon>
        <taxon>Azospirillum</taxon>
    </lineage>
</organism>
<dbReference type="InterPro" id="IPR001872">
    <property type="entry name" value="Peptidase_A8"/>
</dbReference>
<comment type="similarity">
    <text evidence="1 9 11">Belongs to the peptidase A8 family.</text>
</comment>
<keyword evidence="5 9" id="KW-0064">Aspartyl protease</keyword>
<dbReference type="EC" id="3.4.23.36" evidence="9"/>
<accession>A0A9P1NR01</accession>
<keyword evidence="7 9" id="KW-1133">Transmembrane helix</keyword>
<keyword evidence="12" id="KW-0449">Lipoprotein</keyword>
<evidence type="ECO:0000256" key="11">
    <source>
        <dbReference type="RuleBase" id="RU004181"/>
    </source>
</evidence>
<dbReference type="Proteomes" id="UP000007319">
    <property type="component" value="Plasmid AZOBR_p3"/>
</dbReference>
<feature type="active site" evidence="9">
    <location>
        <position position="145"/>
    </location>
</feature>
<dbReference type="NCBIfam" id="TIGR00077">
    <property type="entry name" value="lspA"/>
    <property type="match status" value="1"/>
</dbReference>
<evidence type="ECO:0000256" key="9">
    <source>
        <dbReference type="HAMAP-Rule" id="MF_00161"/>
    </source>
</evidence>
<comment type="subcellular location">
    <subcellularLocation>
        <location evidence="9">Cell membrane</location>
        <topology evidence="9">Multi-pass membrane protein</topology>
    </subcellularLocation>
</comment>
<geneLocation type="plasmid" evidence="12 13">
    <name>AZOBR_p3</name>
</geneLocation>
<name>A0A9P1NR01_9PROT</name>
<dbReference type="GO" id="GO:0005886">
    <property type="term" value="C:plasma membrane"/>
    <property type="evidence" value="ECO:0007669"/>
    <property type="project" value="UniProtKB-SubCell"/>
</dbReference>
<evidence type="ECO:0000256" key="7">
    <source>
        <dbReference type="ARBA" id="ARBA00022989"/>
    </source>
</evidence>
<keyword evidence="13" id="KW-1185">Reference proteome</keyword>
<keyword evidence="2 9" id="KW-1003">Cell membrane</keyword>
<evidence type="ECO:0000256" key="8">
    <source>
        <dbReference type="ARBA" id="ARBA00023136"/>
    </source>
</evidence>
<feature type="transmembrane region" description="Helical" evidence="9">
    <location>
        <begin position="91"/>
        <end position="112"/>
    </location>
</feature>
<keyword evidence="12" id="KW-0614">Plasmid</keyword>
<dbReference type="HAMAP" id="MF_00161">
    <property type="entry name" value="LspA"/>
    <property type="match status" value="1"/>
</dbReference>
<dbReference type="PRINTS" id="PR00781">
    <property type="entry name" value="LIPOSIGPTASE"/>
</dbReference>
<dbReference type="PROSITE" id="PS00855">
    <property type="entry name" value="SPASE_II"/>
    <property type="match status" value="1"/>
</dbReference>
<gene>
    <name evidence="9" type="primary">lspA</name>
    <name evidence="12" type="ORF">AZOBR_p310133</name>
</gene>
<comment type="pathway">
    <text evidence="9">Protein modification; lipoprotein biosynthesis (signal peptide cleavage).</text>
</comment>
<evidence type="ECO:0000313" key="12">
    <source>
        <dbReference type="EMBL" id="CCD02391.1"/>
    </source>
</evidence>
<keyword evidence="4 9" id="KW-0812">Transmembrane</keyword>
<feature type="transmembrane region" description="Helical" evidence="9">
    <location>
        <begin position="25"/>
        <end position="45"/>
    </location>
</feature>
<dbReference type="GO" id="GO:0006508">
    <property type="term" value="P:proteolysis"/>
    <property type="evidence" value="ECO:0007669"/>
    <property type="project" value="UniProtKB-KW"/>
</dbReference>
<evidence type="ECO:0000256" key="6">
    <source>
        <dbReference type="ARBA" id="ARBA00022801"/>
    </source>
</evidence>